<evidence type="ECO:0000259" key="1">
    <source>
        <dbReference type="PROSITE" id="PS51671"/>
    </source>
</evidence>
<dbReference type="InterPro" id="IPR045865">
    <property type="entry name" value="ACT-like_dom_sf"/>
</dbReference>
<organism evidence="2 3">
    <name type="scientific">Alkalidesulfovibrio alkalitolerans DSM 16529</name>
    <dbReference type="NCBI Taxonomy" id="1121439"/>
    <lineage>
        <taxon>Bacteria</taxon>
        <taxon>Pseudomonadati</taxon>
        <taxon>Thermodesulfobacteriota</taxon>
        <taxon>Desulfovibrionia</taxon>
        <taxon>Desulfovibrionales</taxon>
        <taxon>Desulfovibrionaceae</taxon>
        <taxon>Alkalidesulfovibrio</taxon>
    </lineage>
</organism>
<dbReference type="PROSITE" id="PS51671">
    <property type="entry name" value="ACT"/>
    <property type="match status" value="1"/>
</dbReference>
<dbReference type="Gene3D" id="3.30.70.260">
    <property type="match status" value="1"/>
</dbReference>
<dbReference type="CDD" id="cd04878">
    <property type="entry name" value="ACT_AHAS"/>
    <property type="match status" value="1"/>
</dbReference>
<keyword evidence="3" id="KW-1185">Reference proteome</keyword>
<dbReference type="UniPathway" id="UPA00049">
    <property type="reaction ID" value="UER00059"/>
</dbReference>
<accession>S7UL58</accession>
<dbReference type="SUPFAM" id="SSF55021">
    <property type="entry name" value="ACT-like"/>
    <property type="match status" value="1"/>
</dbReference>
<proteinExistence type="predicted"/>
<dbReference type="InterPro" id="IPR039557">
    <property type="entry name" value="AHAS_ACT"/>
</dbReference>
<name>S7UL58_9BACT</name>
<dbReference type="InterPro" id="IPR054480">
    <property type="entry name" value="AHAS_small-like_ACT"/>
</dbReference>
<dbReference type="Pfam" id="PF22629">
    <property type="entry name" value="ACT_AHAS_ss"/>
    <property type="match status" value="1"/>
</dbReference>
<feature type="domain" description="ACT" evidence="1">
    <location>
        <begin position="16"/>
        <end position="94"/>
    </location>
</feature>
<dbReference type="eggNOG" id="COG0440">
    <property type="taxonomic scope" value="Bacteria"/>
</dbReference>
<dbReference type="Proteomes" id="UP000014975">
    <property type="component" value="Unassembled WGS sequence"/>
</dbReference>
<dbReference type="UniPathway" id="UPA00047">
    <property type="reaction ID" value="UER00055"/>
</dbReference>
<sequence>MSMPDRNAPAALTGTVLELTVNNHPGVMSHICGLFARRAFNVEGVACLPLPGGEDPSGGLSRVWLLLREDERLGQIVSQVEKLHDVRETRVLAQGHPVFAALAGHLR</sequence>
<dbReference type="STRING" id="1121439.dsat_0509"/>
<dbReference type="GO" id="GO:0009097">
    <property type="term" value="P:isoleucine biosynthetic process"/>
    <property type="evidence" value="ECO:0007669"/>
    <property type="project" value="UniProtKB-UniPathway"/>
</dbReference>
<reference evidence="2 3" key="1">
    <citation type="journal article" date="2013" name="Genome Announc.">
        <title>Draft genome sequences for three mercury-methylating, sulfate-reducing bacteria.</title>
        <authorList>
            <person name="Brown S.D."/>
            <person name="Hurt R.A.Jr."/>
            <person name="Gilmour C.C."/>
            <person name="Elias D.A."/>
        </authorList>
    </citation>
    <scope>NUCLEOTIDE SEQUENCE [LARGE SCALE GENOMIC DNA]</scope>
    <source>
        <strain evidence="2 3">DSM 16529</strain>
    </source>
</reference>
<comment type="caution">
    <text evidence="2">The sequence shown here is derived from an EMBL/GenBank/DDBJ whole genome shotgun (WGS) entry which is preliminary data.</text>
</comment>
<gene>
    <name evidence="2" type="ORF">dsat_0509</name>
</gene>
<dbReference type="EMBL" id="ATHI01000026">
    <property type="protein sequence ID" value="EPR33068.1"/>
    <property type="molecule type" value="Genomic_DNA"/>
</dbReference>
<dbReference type="GO" id="GO:0009099">
    <property type="term" value="P:L-valine biosynthetic process"/>
    <property type="evidence" value="ECO:0007669"/>
    <property type="project" value="UniProtKB-UniPathway"/>
</dbReference>
<dbReference type="PATRIC" id="fig|1121439.3.peg.1865"/>
<dbReference type="RefSeq" id="WP_020887203.1">
    <property type="nucleotide sequence ID" value="NZ_ATHI01000026.1"/>
</dbReference>
<protein>
    <submittedName>
        <fullName evidence="2">Acetolactate synthase 1 regulatory subunit</fullName>
    </submittedName>
</protein>
<evidence type="ECO:0000313" key="3">
    <source>
        <dbReference type="Proteomes" id="UP000014975"/>
    </source>
</evidence>
<dbReference type="AlphaFoldDB" id="S7UL58"/>
<evidence type="ECO:0000313" key="2">
    <source>
        <dbReference type="EMBL" id="EPR33068.1"/>
    </source>
</evidence>
<dbReference type="InterPro" id="IPR002912">
    <property type="entry name" value="ACT_dom"/>
</dbReference>